<dbReference type="InterPro" id="IPR003819">
    <property type="entry name" value="TauD/TfdA-like"/>
</dbReference>
<dbReference type="HOGENOM" id="CLU_278371_0_0_1"/>
<dbReference type="InterPro" id="IPR005828">
    <property type="entry name" value="MFS_sugar_transport-like"/>
</dbReference>
<dbReference type="InterPro" id="IPR036259">
    <property type="entry name" value="MFS_trans_sf"/>
</dbReference>
<evidence type="ECO:0000256" key="6">
    <source>
        <dbReference type="ARBA" id="ARBA00022723"/>
    </source>
</evidence>
<dbReference type="SUPFAM" id="SSF103473">
    <property type="entry name" value="MFS general substrate transporter"/>
    <property type="match status" value="1"/>
</dbReference>
<dbReference type="GO" id="GO:0004497">
    <property type="term" value="F:monooxygenase activity"/>
    <property type="evidence" value="ECO:0007669"/>
    <property type="project" value="UniProtKB-KW"/>
</dbReference>
<gene>
    <name evidence="15" type="ORF">CGLO_02496</name>
</gene>
<dbReference type="eggNOG" id="KOG0157">
    <property type="taxonomic scope" value="Eukaryota"/>
</dbReference>
<dbReference type="GO" id="GO:0020037">
    <property type="term" value="F:heme binding"/>
    <property type="evidence" value="ECO:0007669"/>
    <property type="project" value="InterPro"/>
</dbReference>
<name>T0KNQ1_COLGC</name>
<dbReference type="GO" id="GO:0005506">
    <property type="term" value="F:iron ion binding"/>
    <property type="evidence" value="ECO:0007669"/>
    <property type="project" value="InterPro"/>
</dbReference>
<dbReference type="GO" id="GO:0022857">
    <property type="term" value="F:transmembrane transporter activity"/>
    <property type="evidence" value="ECO:0007669"/>
    <property type="project" value="InterPro"/>
</dbReference>
<dbReference type="OrthoDB" id="93019at2759"/>
<dbReference type="Pfam" id="PF00067">
    <property type="entry name" value="p450"/>
    <property type="match status" value="1"/>
</dbReference>
<dbReference type="GO" id="GO:0016705">
    <property type="term" value="F:oxidoreductase activity, acting on paired donors, with incorporation or reduction of molecular oxygen"/>
    <property type="evidence" value="ECO:0007669"/>
    <property type="project" value="InterPro"/>
</dbReference>
<keyword evidence="4 12" id="KW-0349">Heme</keyword>
<dbReference type="AlphaFoldDB" id="T0KNQ1"/>
<dbReference type="Gene3D" id="1.10.630.10">
    <property type="entry name" value="Cytochrome P450"/>
    <property type="match status" value="1"/>
</dbReference>
<keyword evidence="8" id="KW-0560">Oxidoreductase</keyword>
<evidence type="ECO:0000256" key="2">
    <source>
        <dbReference type="ARBA" id="ARBA00004167"/>
    </source>
</evidence>
<feature type="transmembrane region" description="Helical" evidence="13">
    <location>
        <begin position="159"/>
        <end position="180"/>
    </location>
</feature>
<dbReference type="GO" id="GO:0016020">
    <property type="term" value="C:membrane"/>
    <property type="evidence" value="ECO:0007669"/>
    <property type="project" value="UniProtKB-SubCell"/>
</dbReference>
<protein>
    <recommendedName>
        <fullName evidence="14">TauD/TfdA-like domain-containing protein</fullName>
    </recommendedName>
</protein>
<feature type="transmembrane region" description="Helical" evidence="13">
    <location>
        <begin position="90"/>
        <end position="116"/>
    </location>
</feature>
<dbReference type="Gene3D" id="1.20.1250.20">
    <property type="entry name" value="MFS general substrate transporter like domains"/>
    <property type="match status" value="1"/>
</dbReference>
<keyword evidence="5 13" id="KW-0812">Transmembrane</keyword>
<sequence length="1136" mass="126739">MKTTKTRLTEDNIAITAVAGEQENNCNTQWWKDSGLRELNLRLLPIFLSPVMIGYDGALIGGLLTIPQWYKDLGFSSKDTSLTGIMVAGYSIGGALMFWIMGVGGIIIVCLGPVLLTELAHPRQRGSLVATYSSFFYVGATASAWFTYGSLHLRSEWSWRLPVVVQVIPPLLQLPLMMLVPESPRWLVAKGDVTKARRILAKYHANGFESDQLVQAEYDQICCSLENEKHQQKASWMAFSQTAGNRKRLFIVVVTSLMSQWSGGGIITYYFAAALKSVGIRQPLQQAGINGGLQTFNFVIALFSATIVDKYPDKAFVLPSEPPIVVLPHKLINALKSAPESQLSADKEVCRRGLGQYTDLGTPMPEMFHAIKVDLTRHVRDLVPILQKEVETAFEQHLELQEDGQWTEVTAFSFVKRIVTILNAVAFVGCDLARNPEWQDIAFNYSADLRKAFDALNRWHPWLRPFVHPFIFYHIGFSTRRSRVAELLRATIHESDTKGTGTHALTNFIRKRLDDRRRNDTKLLARMQLRAALAGADTVAQALTNAIFDVASEPSYSETLRNEVSSLVSDAPGGTWDMGMLRSMSKLDSLLRESARVYAPFLVAMGRITTSSLELGDGSVVPKDTTVYFDMYHAHRSCDVQNDAGISTFDAFRFSQRREEQGLPNKYLAATTGPDNLPFGHGAHSCPGRFFAVAEMKVILAHLLLNYDVRLSGGKRPEAGYWGIAVVMDRNAKILFGAKVTELDINNVSDDDLLELKRAVLDHKLIIIKGQENLQPIKQWELVTRLDPNAGPQNPELFMKDFHPDGGGILKARGVTGVPSAENVHVIGKGFLGEDHYGLKNLNITKSFSYENHHPTLPKEELEKGHTRFQGWHFDAPLYSRDPPIFTAFRVIKLPKGPDVNIAWDNGSGLSMRSAPGLTPFFCCSQLYEELLTEEEREVVDNSWVEYAALPYEWNRNCKMFPTGLGIVSQGRELSDNELDSIGVDHSKIKRYPMVWVNPETGRKSFQVQANAAKKLYLRRSAADEPKVITELSEVRRFLIDIQSRILKPEYILVPPEEEGDLLLWDNWSTMHTRVDYPAEYGPKACHQAGTNASVSPKGPTPIPHSITRQFADATRIGSVLGKASTGQPGVLAAVH</sequence>
<dbReference type="SUPFAM" id="SSF48264">
    <property type="entry name" value="Cytochrome P450"/>
    <property type="match status" value="1"/>
</dbReference>
<evidence type="ECO:0000256" key="3">
    <source>
        <dbReference type="ARBA" id="ARBA00010617"/>
    </source>
</evidence>
<organism evidence="15 16">
    <name type="scientific">Colletotrichum gloeosporioides (strain Cg-14)</name>
    <name type="common">Anthracnose fungus</name>
    <name type="synonym">Glomerella cingulata</name>
    <dbReference type="NCBI Taxonomy" id="1237896"/>
    <lineage>
        <taxon>Eukaryota</taxon>
        <taxon>Fungi</taxon>
        <taxon>Dikarya</taxon>
        <taxon>Ascomycota</taxon>
        <taxon>Pezizomycotina</taxon>
        <taxon>Sordariomycetes</taxon>
        <taxon>Hypocreomycetidae</taxon>
        <taxon>Glomerellales</taxon>
        <taxon>Glomerellaceae</taxon>
        <taxon>Colletotrichum</taxon>
        <taxon>Colletotrichum gloeosporioides species complex</taxon>
    </lineage>
</organism>
<evidence type="ECO:0000313" key="15">
    <source>
        <dbReference type="EMBL" id="EQB57377.1"/>
    </source>
</evidence>
<dbReference type="InterPro" id="IPR002403">
    <property type="entry name" value="Cyt_P450_E_grp-IV"/>
</dbReference>
<evidence type="ECO:0000256" key="10">
    <source>
        <dbReference type="ARBA" id="ARBA00023033"/>
    </source>
</evidence>
<comment type="caution">
    <text evidence="15">The sequence shown here is derived from an EMBL/GenBank/DDBJ whole genome shotgun (WGS) entry which is preliminary data.</text>
</comment>
<comment type="similarity">
    <text evidence="3">Belongs to the cytochrome P450 family.</text>
</comment>
<dbReference type="Gene3D" id="3.60.130.10">
    <property type="entry name" value="Clavaminate synthase-like"/>
    <property type="match status" value="1"/>
</dbReference>
<dbReference type="SUPFAM" id="SSF51197">
    <property type="entry name" value="Clavaminate synthase-like"/>
    <property type="match status" value="1"/>
</dbReference>
<evidence type="ECO:0000256" key="8">
    <source>
        <dbReference type="ARBA" id="ARBA00023002"/>
    </source>
</evidence>
<keyword evidence="6 12" id="KW-0479">Metal-binding</keyword>
<evidence type="ECO:0000256" key="11">
    <source>
        <dbReference type="ARBA" id="ARBA00023136"/>
    </source>
</evidence>
<evidence type="ECO:0000256" key="5">
    <source>
        <dbReference type="ARBA" id="ARBA00022692"/>
    </source>
</evidence>
<dbReference type="PRINTS" id="PR00465">
    <property type="entry name" value="EP450IV"/>
</dbReference>
<dbReference type="PROSITE" id="PS00086">
    <property type="entry name" value="CYTOCHROME_P450"/>
    <property type="match status" value="1"/>
</dbReference>
<proteinExistence type="inferred from homology"/>
<dbReference type="Proteomes" id="UP000015530">
    <property type="component" value="Unassembled WGS sequence"/>
</dbReference>
<evidence type="ECO:0000256" key="13">
    <source>
        <dbReference type="SAM" id="Phobius"/>
    </source>
</evidence>
<evidence type="ECO:0000313" key="16">
    <source>
        <dbReference type="Proteomes" id="UP000015530"/>
    </source>
</evidence>
<dbReference type="Pfam" id="PF02668">
    <property type="entry name" value="TauD"/>
    <property type="match status" value="1"/>
</dbReference>
<feature type="transmembrane region" description="Helical" evidence="13">
    <location>
        <begin position="249"/>
        <end position="272"/>
    </location>
</feature>
<evidence type="ECO:0000256" key="7">
    <source>
        <dbReference type="ARBA" id="ARBA00022989"/>
    </source>
</evidence>
<evidence type="ECO:0000259" key="14">
    <source>
        <dbReference type="Pfam" id="PF02668"/>
    </source>
</evidence>
<dbReference type="PANTHER" id="PTHR46206">
    <property type="entry name" value="CYTOCHROME P450"/>
    <property type="match status" value="1"/>
</dbReference>
<dbReference type="CDD" id="cd11041">
    <property type="entry name" value="CYP503A1-like"/>
    <property type="match status" value="1"/>
</dbReference>
<dbReference type="InterPro" id="IPR017972">
    <property type="entry name" value="Cyt_P450_CS"/>
</dbReference>
<dbReference type="InterPro" id="IPR042098">
    <property type="entry name" value="TauD-like_sf"/>
</dbReference>
<dbReference type="InterPro" id="IPR001128">
    <property type="entry name" value="Cyt_P450"/>
</dbReference>
<keyword evidence="10" id="KW-0503">Monooxygenase</keyword>
<keyword evidence="7 13" id="KW-1133">Transmembrane helix</keyword>
<comment type="cofactor">
    <cofactor evidence="1 12">
        <name>heme</name>
        <dbReference type="ChEBI" id="CHEBI:30413"/>
    </cofactor>
</comment>
<dbReference type="EMBL" id="AMYD01000508">
    <property type="protein sequence ID" value="EQB57377.1"/>
    <property type="molecule type" value="Genomic_DNA"/>
</dbReference>
<evidence type="ECO:0000256" key="1">
    <source>
        <dbReference type="ARBA" id="ARBA00001971"/>
    </source>
</evidence>
<dbReference type="STRING" id="1237896.T0KNQ1"/>
<keyword evidence="11 13" id="KW-0472">Membrane</keyword>
<feature type="transmembrane region" description="Helical" evidence="13">
    <location>
        <begin position="128"/>
        <end position="147"/>
    </location>
</feature>
<reference evidence="16" key="1">
    <citation type="journal article" date="2013" name="Mol. Plant Microbe Interact.">
        <title>Global aspects of pacC regulation of pathogenicity genes in Colletotrichum gloeosporioides as revealed by transcriptome analysis.</title>
        <authorList>
            <person name="Alkan N."/>
            <person name="Meng X."/>
            <person name="Friedlander G."/>
            <person name="Reuveni E."/>
            <person name="Sukno S."/>
            <person name="Sherman A."/>
            <person name="Thon M."/>
            <person name="Fluhr R."/>
            <person name="Prusky D."/>
        </authorList>
    </citation>
    <scope>NUCLEOTIDE SEQUENCE [LARGE SCALE GENOMIC DNA]</scope>
    <source>
        <strain evidence="16">Cg-14</strain>
    </source>
</reference>
<feature type="binding site" description="axial binding residue" evidence="12">
    <location>
        <position position="686"/>
    </location>
    <ligand>
        <name>heme</name>
        <dbReference type="ChEBI" id="CHEBI:30413"/>
    </ligand>
    <ligandPart>
        <name>Fe</name>
        <dbReference type="ChEBI" id="CHEBI:18248"/>
    </ligandPart>
</feature>
<dbReference type="Pfam" id="PF00083">
    <property type="entry name" value="Sugar_tr"/>
    <property type="match status" value="1"/>
</dbReference>
<dbReference type="PANTHER" id="PTHR46206:SF6">
    <property type="entry name" value="CYTOCHROME P450 MONOOXYGENASE AN1598-RELATED"/>
    <property type="match status" value="1"/>
</dbReference>
<evidence type="ECO:0000256" key="4">
    <source>
        <dbReference type="ARBA" id="ARBA00022617"/>
    </source>
</evidence>
<evidence type="ECO:0000256" key="12">
    <source>
        <dbReference type="PIRSR" id="PIRSR602403-1"/>
    </source>
</evidence>
<keyword evidence="9 12" id="KW-0408">Iron</keyword>
<evidence type="ECO:0000256" key="9">
    <source>
        <dbReference type="ARBA" id="ARBA00023004"/>
    </source>
</evidence>
<feature type="transmembrane region" description="Helical" evidence="13">
    <location>
        <begin position="46"/>
        <end position="70"/>
    </location>
</feature>
<feature type="domain" description="TauD/TfdA-like" evidence="14">
    <location>
        <begin position="736"/>
        <end position="1079"/>
    </location>
</feature>
<comment type="subcellular location">
    <subcellularLocation>
        <location evidence="2">Membrane</location>
        <topology evidence="2">Single-pass membrane protein</topology>
    </subcellularLocation>
</comment>
<accession>T0KNQ1</accession>
<dbReference type="InterPro" id="IPR036396">
    <property type="entry name" value="Cyt_P450_sf"/>
</dbReference>